<dbReference type="eggNOG" id="ENOG5033CZ8">
    <property type="taxonomic scope" value="Bacteria"/>
</dbReference>
<name>A0A0A5GH38_9BACI</name>
<dbReference type="EMBL" id="AVPF01000007">
    <property type="protein sequence ID" value="KGX90503.1"/>
    <property type="molecule type" value="Genomic_DNA"/>
</dbReference>
<evidence type="ECO:0000313" key="1">
    <source>
        <dbReference type="EMBL" id="KGX90503.1"/>
    </source>
</evidence>
<comment type="caution">
    <text evidence="1">The sequence shown here is derived from an EMBL/GenBank/DDBJ whole genome shotgun (WGS) entry which is preliminary data.</text>
</comment>
<accession>A0A0A5GH38</accession>
<dbReference type="AlphaFoldDB" id="A0A0A5GH38"/>
<proteinExistence type="predicted"/>
<dbReference type="Proteomes" id="UP000030403">
    <property type="component" value="Unassembled WGS sequence"/>
</dbReference>
<keyword evidence="2" id="KW-1185">Reference proteome</keyword>
<organism evidence="1 2">
    <name type="scientific">Pontibacillus marinus BH030004 = DSM 16465</name>
    <dbReference type="NCBI Taxonomy" id="1385511"/>
    <lineage>
        <taxon>Bacteria</taxon>
        <taxon>Bacillati</taxon>
        <taxon>Bacillota</taxon>
        <taxon>Bacilli</taxon>
        <taxon>Bacillales</taxon>
        <taxon>Bacillaceae</taxon>
        <taxon>Pontibacillus</taxon>
    </lineage>
</organism>
<reference evidence="1 2" key="1">
    <citation type="submission" date="2013-08" db="EMBL/GenBank/DDBJ databases">
        <authorList>
            <person name="Huang J."/>
            <person name="Wang G."/>
        </authorList>
    </citation>
    <scope>NUCLEOTIDE SEQUENCE [LARGE SCALE GENOMIC DNA]</scope>
    <source>
        <strain evidence="1 2">BH030004</strain>
    </source>
</reference>
<sequence length="224" mass="25408">MFTLKINKRLFASVVSAFLLFTLCFYLISDKSFSQGVKQNHDLRRVMEAENLLRVSVAFHSFEEVVEKADVIAEVEIGEVKKEVSTPMPKTFFHAKIVNAFKGGSALKKNSITVVQAGNSKNAISGALLFKKGSKKILFMKEHSEPNTYWLLGEQGHYYHVSNENDEVVKEVSTSEDLTEIEKKTQDVLLKYKINGETSTVNMPRQYFNKDDFISALKKQIEAK</sequence>
<protein>
    <submittedName>
        <fullName evidence="1">Uncharacterized protein</fullName>
    </submittedName>
</protein>
<evidence type="ECO:0000313" key="2">
    <source>
        <dbReference type="Proteomes" id="UP000030403"/>
    </source>
</evidence>
<gene>
    <name evidence="1" type="ORF">N783_16985</name>
</gene>